<evidence type="ECO:0000313" key="3">
    <source>
        <dbReference type="Proteomes" id="UP000000752"/>
    </source>
</evidence>
<protein>
    <submittedName>
        <fullName evidence="2">Uncharacterized protein</fullName>
    </submittedName>
</protein>
<reference evidence="2 3" key="1">
    <citation type="journal article" date="1998" name="DNA Res.">
        <title>Complete sequence and gene organization of the genome of a hyper-thermophilic archaebacterium, Pyrococcus horikoshii OT3.</title>
        <authorList>
            <person name="Kawarabayasi Y."/>
            <person name="Sawada M."/>
            <person name="Horikawa H."/>
            <person name="Haikawa Y."/>
            <person name="Hino Y."/>
            <person name="Yamamoto S."/>
            <person name="Sekine M."/>
            <person name="Baba S."/>
            <person name="Kosugi H."/>
            <person name="Hosoyama A."/>
            <person name="Nagai Y."/>
            <person name="Sakai M."/>
            <person name="Ogura K."/>
            <person name="Otuka R."/>
            <person name="Nakazawa H."/>
            <person name="Takamiya M."/>
            <person name="Ohfuku Y."/>
            <person name="Funahashi T."/>
            <person name="Tanaka T."/>
            <person name="Kudoh Y."/>
            <person name="Yamazaki J."/>
            <person name="Kushida N."/>
            <person name="Oguchi A."/>
            <person name="Aoki K."/>
            <person name="Nakamura Y."/>
            <person name="Robb T.F."/>
            <person name="Horikoshi K."/>
            <person name="Masuchi Y."/>
            <person name="Shizuya H."/>
            <person name="Kikuchi H."/>
        </authorList>
    </citation>
    <scope>NUCLEOTIDE SEQUENCE [LARGE SCALE GENOMIC DNA]</scope>
    <source>
        <strain evidence="3">ATCC 700860 / DSM 12428 / JCM 9974 / NBRC 100139 / OT-3</strain>
    </source>
</reference>
<accession>O59061</accession>
<dbReference type="AlphaFoldDB" id="O59061"/>
<sequence>MVIAALIVGLIPSSFNGKAPMATTRESGYSSFNASARTGVPPAPVPPPKPKVKKNISTSSYPTSEDIFFMTIGRSLFIASLPRRGFAFTPFPPTMLSPTRILLSGGMCFRYSRSLFEVFIAKASKSTRENISAIFVPH</sequence>
<dbReference type="EMBL" id="BA000001">
    <property type="protein sequence ID" value="BAA30442.1"/>
    <property type="molecule type" value="Genomic_DNA"/>
</dbReference>
<dbReference type="KEGG" id="pho:PH1336"/>
<evidence type="ECO:0000256" key="1">
    <source>
        <dbReference type="SAM" id="MobiDB-lite"/>
    </source>
</evidence>
<keyword evidence="3" id="KW-1185">Reference proteome</keyword>
<name>O59061_PYRHO</name>
<gene>
    <name evidence="2" type="ordered locus">PH1336</name>
</gene>
<feature type="region of interest" description="Disordered" evidence="1">
    <location>
        <begin position="38"/>
        <end position="58"/>
    </location>
</feature>
<proteinExistence type="predicted"/>
<dbReference type="Proteomes" id="UP000000752">
    <property type="component" value="Chromosome"/>
</dbReference>
<evidence type="ECO:0000313" key="2">
    <source>
        <dbReference type="EMBL" id="BAA30442.1"/>
    </source>
</evidence>
<dbReference type="EnsemblBacteria" id="BAA30442">
    <property type="protein sequence ID" value="BAA30442"/>
    <property type="gene ID" value="BAA30442"/>
</dbReference>
<dbReference type="PIR" id="B71005">
    <property type="entry name" value="B71005"/>
</dbReference>
<organism evidence="2 3">
    <name type="scientific">Pyrococcus horikoshii (strain ATCC 700860 / DSM 12428 / JCM 9974 / NBRC 100139 / OT-3)</name>
    <dbReference type="NCBI Taxonomy" id="70601"/>
    <lineage>
        <taxon>Archaea</taxon>
        <taxon>Methanobacteriati</taxon>
        <taxon>Methanobacteriota</taxon>
        <taxon>Thermococci</taxon>
        <taxon>Thermococcales</taxon>
        <taxon>Thermococcaceae</taxon>
        <taxon>Pyrococcus</taxon>
    </lineage>
</organism>